<accession>A0A9Q0M5K9</accession>
<dbReference type="PANTHER" id="PTHR11361:SF35">
    <property type="entry name" value="DNA MISMATCH REPAIR PROTEIN MSH2"/>
    <property type="match status" value="1"/>
</dbReference>
<keyword evidence="7 8" id="KW-0687">Ribonucleoprotein</keyword>
<dbReference type="SUPFAM" id="SSF52540">
    <property type="entry name" value="P-loop containing nucleoside triphosphate hydrolases"/>
    <property type="match status" value="1"/>
</dbReference>
<evidence type="ECO:0000256" key="6">
    <source>
        <dbReference type="ARBA" id="ARBA00023125"/>
    </source>
</evidence>
<keyword evidence="11" id="KW-1185">Reference proteome</keyword>
<proteinExistence type="inferred from homology"/>
<name>A0A9Q0M5K9_BLOTA</name>
<dbReference type="FunFam" id="1.10.10.1760:FF:000001">
    <property type="entry name" value="60S ribosomal protein L36"/>
    <property type="match status" value="1"/>
</dbReference>
<gene>
    <name evidence="10" type="ORF">RDWZM_005427</name>
</gene>
<dbReference type="GO" id="GO:0032301">
    <property type="term" value="C:MutSalpha complex"/>
    <property type="evidence" value="ECO:0007669"/>
    <property type="project" value="TreeGrafter"/>
</dbReference>
<dbReference type="InterPro" id="IPR038097">
    <property type="entry name" value="Ribosomal_eL36_sf"/>
</dbReference>
<protein>
    <recommendedName>
        <fullName evidence="8">60S ribosomal protein L36</fullName>
    </recommendedName>
</protein>
<dbReference type="EMBL" id="JAPWDV010000002">
    <property type="protein sequence ID" value="KAJ6219615.1"/>
    <property type="molecule type" value="Genomic_DNA"/>
</dbReference>
<dbReference type="GO" id="GO:1990904">
    <property type="term" value="C:ribonucleoprotein complex"/>
    <property type="evidence" value="ECO:0007669"/>
    <property type="project" value="UniProtKB-KW"/>
</dbReference>
<dbReference type="InterPro" id="IPR027417">
    <property type="entry name" value="P-loop_NTPase"/>
</dbReference>
<dbReference type="GO" id="GO:0140664">
    <property type="term" value="F:ATP-dependent DNA damage sensor activity"/>
    <property type="evidence" value="ECO:0007669"/>
    <property type="project" value="InterPro"/>
</dbReference>
<organism evidence="10 11">
    <name type="scientific">Blomia tropicalis</name>
    <name type="common">Mite</name>
    <dbReference type="NCBI Taxonomy" id="40697"/>
    <lineage>
        <taxon>Eukaryota</taxon>
        <taxon>Metazoa</taxon>
        <taxon>Ecdysozoa</taxon>
        <taxon>Arthropoda</taxon>
        <taxon>Chelicerata</taxon>
        <taxon>Arachnida</taxon>
        <taxon>Acari</taxon>
        <taxon>Acariformes</taxon>
        <taxon>Sarcoptiformes</taxon>
        <taxon>Astigmata</taxon>
        <taxon>Glycyphagoidea</taxon>
        <taxon>Echimyopodidae</taxon>
        <taxon>Blomia</taxon>
    </lineage>
</organism>
<dbReference type="InterPro" id="IPR000432">
    <property type="entry name" value="DNA_mismatch_repair_MutS_C"/>
</dbReference>
<comment type="caution">
    <text evidence="10">The sequence shown here is derived from an EMBL/GenBank/DDBJ whole genome shotgun (WGS) entry which is preliminary data.</text>
</comment>
<keyword evidence="5 8" id="KW-0689">Ribosomal protein</keyword>
<dbReference type="GO" id="GO:0030983">
    <property type="term" value="F:mismatched DNA binding"/>
    <property type="evidence" value="ECO:0007669"/>
    <property type="project" value="InterPro"/>
</dbReference>
<dbReference type="InterPro" id="IPR000509">
    <property type="entry name" value="Ribosomal_eL36"/>
</dbReference>
<evidence type="ECO:0000256" key="5">
    <source>
        <dbReference type="ARBA" id="ARBA00022980"/>
    </source>
</evidence>
<dbReference type="GO" id="GO:0006312">
    <property type="term" value="P:mitotic recombination"/>
    <property type="evidence" value="ECO:0007669"/>
    <property type="project" value="TreeGrafter"/>
</dbReference>
<dbReference type="PANTHER" id="PTHR11361">
    <property type="entry name" value="DNA MISMATCH REPAIR PROTEIN MUTS FAMILY MEMBER"/>
    <property type="match status" value="1"/>
</dbReference>
<evidence type="ECO:0000256" key="1">
    <source>
        <dbReference type="ARBA" id="ARBA00006509"/>
    </source>
</evidence>
<dbReference type="Gene3D" id="1.10.10.1760">
    <property type="entry name" value="60S ribosomal protein L36"/>
    <property type="match status" value="1"/>
</dbReference>
<dbReference type="PROSITE" id="PS00486">
    <property type="entry name" value="DNA_MISMATCH_REPAIR_2"/>
    <property type="match status" value="1"/>
</dbReference>
<comment type="subunit">
    <text evidence="2">Component of the large ribosomal subunit.</text>
</comment>
<evidence type="ECO:0000313" key="11">
    <source>
        <dbReference type="Proteomes" id="UP001142055"/>
    </source>
</evidence>
<evidence type="ECO:0000256" key="3">
    <source>
        <dbReference type="ARBA" id="ARBA00022741"/>
    </source>
</evidence>
<evidence type="ECO:0000256" key="2">
    <source>
        <dbReference type="ARBA" id="ARBA00011133"/>
    </source>
</evidence>
<feature type="domain" description="DNA mismatch repair proteins mutS family" evidence="9">
    <location>
        <begin position="137"/>
        <end position="153"/>
    </location>
</feature>
<evidence type="ECO:0000256" key="7">
    <source>
        <dbReference type="ARBA" id="ARBA00023274"/>
    </source>
</evidence>
<dbReference type="GO" id="GO:0006412">
    <property type="term" value="P:translation"/>
    <property type="evidence" value="ECO:0007669"/>
    <property type="project" value="InterPro"/>
</dbReference>
<dbReference type="AlphaFoldDB" id="A0A9Q0M5K9"/>
<dbReference type="Proteomes" id="UP001142055">
    <property type="component" value="Chromosome 2"/>
</dbReference>
<comment type="similarity">
    <text evidence="1 8">Belongs to the eukaryotic ribosomal protein eL36 family.</text>
</comment>
<evidence type="ECO:0000256" key="4">
    <source>
        <dbReference type="ARBA" id="ARBA00022840"/>
    </source>
</evidence>
<keyword evidence="3" id="KW-0547">Nucleotide-binding</keyword>
<dbReference type="Pfam" id="PF01158">
    <property type="entry name" value="Ribosomal_L36e"/>
    <property type="match status" value="1"/>
</dbReference>
<dbReference type="Pfam" id="PF00488">
    <property type="entry name" value="MutS_V"/>
    <property type="match status" value="1"/>
</dbReference>
<reference evidence="10" key="1">
    <citation type="submission" date="2022-12" db="EMBL/GenBank/DDBJ databases">
        <title>Genome assemblies of Blomia tropicalis.</title>
        <authorList>
            <person name="Cui Y."/>
        </authorList>
    </citation>
    <scope>NUCLEOTIDE SEQUENCE</scope>
    <source>
        <tissue evidence="10">Adult mites</tissue>
    </source>
</reference>
<keyword evidence="6" id="KW-0238">DNA-binding</keyword>
<evidence type="ECO:0000256" key="8">
    <source>
        <dbReference type="RuleBase" id="RU000665"/>
    </source>
</evidence>
<dbReference type="SMART" id="SM00534">
    <property type="entry name" value="MUTSac"/>
    <property type="match status" value="1"/>
</dbReference>
<dbReference type="GO" id="GO:0005524">
    <property type="term" value="F:ATP binding"/>
    <property type="evidence" value="ECO:0007669"/>
    <property type="project" value="UniProtKB-KW"/>
</dbReference>
<sequence length="388" mass="43681">MISLSKASQKTTKHYNRPKLLPKGSKKIILKQFRHPIIEILKDLDFVSNDVEFDQYKFFVVTGPNMGGKSTFIRSVAICVLMAQIGSFVPCDEAEISIVDAIYTRISASDNPMLGLSTFMSEMVEASAIIRSATENSLIVIDELGRSTGTFDGFGIAHGITKHLAESTQAFALFATHFHHLGMELDKVGRLAMRCSFENGQLLNHYQAEIGTSEKSFGIELARRANISDNVVARAQEKLNKLQNSFANSDYVNRLICLLKKEMKNDSSVICNTMVDKKPPANRLRYETVQGLKKGHKVTKNDGYQNRPVSRKGRLTKHNKFIRSVVREIAGFAPYERRTMELLRVSKDKRALKFLKKRLGTHLRGKRKRDELSNVIIQQRKAAATSAK</sequence>
<dbReference type="GO" id="GO:0006298">
    <property type="term" value="P:mismatch repair"/>
    <property type="evidence" value="ECO:0007669"/>
    <property type="project" value="InterPro"/>
</dbReference>
<evidence type="ECO:0000259" key="9">
    <source>
        <dbReference type="PROSITE" id="PS00486"/>
    </source>
</evidence>
<dbReference type="PROSITE" id="PS01190">
    <property type="entry name" value="RIBOSOMAL_L36E"/>
    <property type="match status" value="1"/>
</dbReference>
<dbReference type="Gene3D" id="3.40.50.300">
    <property type="entry name" value="P-loop containing nucleotide triphosphate hydrolases"/>
    <property type="match status" value="1"/>
</dbReference>
<dbReference type="GO" id="GO:0005840">
    <property type="term" value="C:ribosome"/>
    <property type="evidence" value="ECO:0007669"/>
    <property type="project" value="UniProtKB-KW"/>
</dbReference>
<keyword evidence="4" id="KW-0067">ATP-binding</keyword>
<evidence type="ECO:0000313" key="10">
    <source>
        <dbReference type="EMBL" id="KAJ6219615.1"/>
    </source>
</evidence>
<dbReference type="GO" id="GO:0003735">
    <property type="term" value="F:structural constituent of ribosome"/>
    <property type="evidence" value="ECO:0007669"/>
    <property type="project" value="InterPro"/>
</dbReference>
<dbReference type="InterPro" id="IPR045076">
    <property type="entry name" value="MutS"/>
</dbReference>